<keyword evidence="3" id="KW-1185">Reference proteome</keyword>
<feature type="non-terminal residue" evidence="1">
    <location>
        <position position="27"/>
    </location>
</feature>
<dbReference type="Proteomes" id="UP000199345">
    <property type="component" value="Unassembled WGS sequence"/>
</dbReference>
<dbReference type="AlphaFoldDB" id="A0A1I0C0V3"/>
<dbReference type="EMBL" id="FOIA01000012">
    <property type="protein sequence ID" value="SET12906.1"/>
    <property type="molecule type" value="Genomic_DNA"/>
</dbReference>
<protein>
    <submittedName>
        <fullName evidence="1">Uncharacterized protein</fullName>
    </submittedName>
</protein>
<proteinExistence type="predicted"/>
<reference evidence="1" key="2">
    <citation type="submission" date="2016-10" db="EMBL/GenBank/DDBJ databases">
        <authorList>
            <person name="de Groot N.N."/>
        </authorList>
    </citation>
    <scope>NUCLEOTIDE SEQUENCE [LARGE SCALE GENOMIC DNA]</scope>
    <source>
        <strain evidence="1">Nm71</strain>
    </source>
</reference>
<evidence type="ECO:0000313" key="1">
    <source>
        <dbReference type="EMBL" id="SET12906.1"/>
    </source>
</evidence>
<evidence type="ECO:0000313" key="2">
    <source>
        <dbReference type="EMBL" id="SET69536.1"/>
    </source>
</evidence>
<dbReference type="EMBL" id="FOIA01000069">
    <property type="protein sequence ID" value="SET69536.1"/>
    <property type="molecule type" value="Genomic_DNA"/>
</dbReference>
<gene>
    <name evidence="1" type="ORF">SAMN05216326_112104</name>
    <name evidence="2" type="ORF">SAMN05216326_1691</name>
</gene>
<name>A0A1I0C0V3_9PROT</name>
<evidence type="ECO:0000313" key="3">
    <source>
        <dbReference type="Proteomes" id="UP000199345"/>
    </source>
</evidence>
<organism evidence="1 3">
    <name type="scientific">Nitrosomonas marina</name>
    <dbReference type="NCBI Taxonomy" id="917"/>
    <lineage>
        <taxon>Bacteria</taxon>
        <taxon>Pseudomonadati</taxon>
        <taxon>Pseudomonadota</taxon>
        <taxon>Betaproteobacteria</taxon>
        <taxon>Nitrosomonadales</taxon>
        <taxon>Nitrosomonadaceae</taxon>
        <taxon>Nitrosomonas</taxon>
    </lineage>
</organism>
<reference evidence="3" key="1">
    <citation type="submission" date="2016-10" db="EMBL/GenBank/DDBJ databases">
        <authorList>
            <person name="Varghese N."/>
            <person name="Submissions S."/>
        </authorList>
    </citation>
    <scope>NUCLEOTIDE SEQUENCE [LARGE SCALE GENOMIC DNA]</scope>
    <source>
        <strain evidence="3">Nm71</strain>
    </source>
</reference>
<sequence>MDENSSGEVYNYSQAIDYKQNTKPLEV</sequence>
<accession>A0A1I0C0V3</accession>